<evidence type="ECO:0000313" key="1">
    <source>
        <dbReference type="EMBL" id="MFD2658709.1"/>
    </source>
</evidence>
<sequence>MPESDREVPIPLHRLQSAFGPSVVLYGEDGEEQTFRIKAEFRLGDKVYAALQSDAMRKDDEVEMFRVGGSDDEPELETIEDDEEWELAAEAYDDMLFAGDETP</sequence>
<name>A0ABW5QQU9_9BACL</name>
<dbReference type="Pfam" id="PF06949">
    <property type="entry name" value="DUF1292"/>
    <property type="match status" value="1"/>
</dbReference>
<gene>
    <name evidence="1" type="ORF">ACFSW5_00340</name>
</gene>
<protein>
    <submittedName>
        <fullName evidence="1">DUF1292 domain-containing protein</fullName>
    </submittedName>
</protein>
<reference evidence="2" key="1">
    <citation type="journal article" date="2019" name="Int. J. Syst. Evol. Microbiol.">
        <title>The Global Catalogue of Microorganisms (GCM) 10K type strain sequencing project: providing services to taxonomists for standard genome sequencing and annotation.</title>
        <authorList>
            <consortium name="The Broad Institute Genomics Platform"/>
            <consortium name="The Broad Institute Genome Sequencing Center for Infectious Disease"/>
            <person name="Wu L."/>
            <person name="Ma J."/>
        </authorList>
    </citation>
    <scope>NUCLEOTIDE SEQUENCE [LARGE SCALE GENOMIC DNA]</scope>
    <source>
        <strain evidence="2">TISTR 1827</strain>
    </source>
</reference>
<dbReference type="InterPro" id="IPR009711">
    <property type="entry name" value="UPF0473"/>
</dbReference>
<evidence type="ECO:0000313" key="2">
    <source>
        <dbReference type="Proteomes" id="UP001597493"/>
    </source>
</evidence>
<accession>A0ABW5QQU9</accession>
<organism evidence="1 2">
    <name type="scientific">Paenibacillus thailandensis</name>
    <dbReference type="NCBI Taxonomy" id="393250"/>
    <lineage>
        <taxon>Bacteria</taxon>
        <taxon>Bacillati</taxon>
        <taxon>Bacillota</taxon>
        <taxon>Bacilli</taxon>
        <taxon>Bacillales</taxon>
        <taxon>Paenibacillaceae</taxon>
        <taxon>Paenibacillus</taxon>
    </lineage>
</organism>
<keyword evidence="2" id="KW-1185">Reference proteome</keyword>
<dbReference type="RefSeq" id="WP_379268502.1">
    <property type="nucleotide sequence ID" value="NZ_JBHUGT010000026.1"/>
</dbReference>
<comment type="caution">
    <text evidence="1">The sequence shown here is derived from an EMBL/GenBank/DDBJ whole genome shotgun (WGS) entry which is preliminary data.</text>
</comment>
<proteinExistence type="predicted"/>
<dbReference type="EMBL" id="JBHUMY010000001">
    <property type="protein sequence ID" value="MFD2658709.1"/>
    <property type="molecule type" value="Genomic_DNA"/>
</dbReference>
<dbReference type="Proteomes" id="UP001597493">
    <property type="component" value="Unassembled WGS sequence"/>
</dbReference>